<name>A0ABU8SIL0_9LACO</name>
<comment type="caution">
    <text evidence="1">The sequence shown here is derived from an EMBL/GenBank/DDBJ whole genome shotgun (WGS) entry which is preliminary data.</text>
</comment>
<keyword evidence="2" id="KW-1185">Reference proteome</keyword>
<dbReference type="Pfam" id="PF04392">
    <property type="entry name" value="ABC_sub_bind"/>
    <property type="match status" value="1"/>
</dbReference>
<dbReference type="CDD" id="cd06325">
    <property type="entry name" value="PBP1_ABC_unchar_transporter"/>
    <property type="match status" value="1"/>
</dbReference>
<dbReference type="PANTHER" id="PTHR35271:SF1">
    <property type="entry name" value="ABC TRANSPORTER, SUBSTRATE-BINDING LIPOPROTEIN"/>
    <property type="match status" value="1"/>
</dbReference>
<dbReference type="InterPro" id="IPR007487">
    <property type="entry name" value="ABC_transpt-TYRBP-like"/>
</dbReference>
<gene>
    <name evidence="1" type="primary">trpX</name>
    <name evidence="1" type="ORF">R4146_00690</name>
</gene>
<protein>
    <submittedName>
        <fullName evidence="1">Tryptophan ABC transporter substrate-binding protein</fullName>
    </submittedName>
</protein>
<dbReference type="Proteomes" id="UP001370590">
    <property type="component" value="Unassembled WGS sequence"/>
</dbReference>
<evidence type="ECO:0000313" key="1">
    <source>
        <dbReference type="EMBL" id="MEJ6399704.1"/>
    </source>
</evidence>
<reference evidence="1 2" key="1">
    <citation type="submission" date="2023-10" db="EMBL/GenBank/DDBJ databases">
        <title>Nicoliella lavandulae sp. nov. isolated from Lavandula angustifolia flowers.</title>
        <authorList>
            <person name="Alcantara C."/>
            <person name="Zuniga M."/>
            <person name="Landete J.M."/>
            <person name="Monedero V."/>
        </authorList>
    </citation>
    <scope>NUCLEOTIDE SEQUENCE [LARGE SCALE GENOMIC DNA]</scope>
    <source>
        <strain evidence="1 2">Es01</strain>
    </source>
</reference>
<proteinExistence type="predicted"/>
<accession>A0ABU8SIL0</accession>
<evidence type="ECO:0000313" key="2">
    <source>
        <dbReference type="Proteomes" id="UP001370590"/>
    </source>
</evidence>
<sequence length="331" mass="35429">MKRMYALITILLVFLGVAYFQEQNPTQTSSSKVPTLGILQLMTHPSLDAIHHGIIQGLKDSGYQPGKNIKIDYQNAQNDQSNLKTMSTKFANENANASIGITTPSAQALASTIKTNPVILGAITDPVGAGLVNSLQHPGGHITGVSNGSPLQKQLDVIKKFMPKLKTLGIIYTSSDPSSTSQAKQFAVLCKKEGINLKTYTIANSNDLNQISSQMVTKVQAVYVPNDNTIAGAMDTLVANADKANVPVFPSVDFMVKSGGIATYGVDQFQMGVTIGKMTAKILRGENPATTPVKVFDQGKMIVNVKQAKKLHITIPASIMKEAETKGEVIK</sequence>
<dbReference type="EMBL" id="JAWMWH010000001">
    <property type="protein sequence ID" value="MEJ6399704.1"/>
    <property type="molecule type" value="Genomic_DNA"/>
</dbReference>
<dbReference type="RefSeq" id="WP_339959547.1">
    <property type="nucleotide sequence ID" value="NZ_JAWMWH010000001.1"/>
</dbReference>
<dbReference type="Gene3D" id="3.40.50.2300">
    <property type="match status" value="2"/>
</dbReference>
<dbReference type="InterPro" id="IPR047776">
    <property type="entry name" value="ABC_SBP_TrpX-like"/>
</dbReference>
<dbReference type="SUPFAM" id="SSF53822">
    <property type="entry name" value="Periplasmic binding protein-like I"/>
    <property type="match status" value="1"/>
</dbReference>
<dbReference type="PANTHER" id="PTHR35271">
    <property type="entry name" value="ABC TRANSPORTER, SUBSTRATE-BINDING LIPOPROTEIN-RELATED"/>
    <property type="match status" value="1"/>
</dbReference>
<dbReference type="InterPro" id="IPR028082">
    <property type="entry name" value="Peripla_BP_I"/>
</dbReference>
<dbReference type="NCBIfam" id="NF041285">
    <property type="entry name" value="ABC_SBP_TrpX"/>
    <property type="match status" value="1"/>
</dbReference>
<organism evidence="1 2">
    <name type="scientific">Nicoliella lavandulae</name>
    <dbReference type="NCBI Taxonomy" id="3082954"/>
    <lineage>
        <taxon>Bacteria</taxon>
        <taxon>Bacillati</taxon>
        <taxon>Bacillota</taxon>
        <taxon>Bacilli</taxon>
        <taxon>Lactobacillales</taxon>
        <taxon>Lactobacillaceae</taxon>
        <taxon>Nicoliella</taxon>
    </lineage>
</organism>